<protein>
    <submittedName>
        <fullName evidence="4">Uncharacterized protein (TIGR02302 family)</fullName>
    </submittedName>
</protein>
<dbReference type="NCBIfam" id="TIGR02302">
    <property type="entry name" value="aProt_lowcomp"/>
    <property type="match status" value="1"/>
</dbReference>
<proteinExistence type="predicted"/>
<keyword evidence="3" id="KW-0812">Transmembrane</keyword>
<dbReference type="AlphaFoldDB" id="A0A4R7C077"/>
<keyword evidence="3" id="KW-1133">Transmembrane helix</keyword>
<comment type="caution">
    <text evidence="4">The sequence shown here is derived from an EMBL/GenBank/DDBJ whole genome shotgun (WGS) entry which is preliminary data.</text>
</comment>
<evidence type="ECO:0000313" key="4">
    <source>
        <dbReference type="EMBL" id="TDR89776.1"/>
    </source>
</evidence>
<keyword evidence="5" id="KW-1185">Reference proteome</keyword>
<dbReference type="InterPro" id="IPR012683">
    <property type="entry name" value="CHP02302_TM"/>
</dbReference>
<dbReference type="EMBL" id="SNZR01000013">
    <property type="protein sequence ID" value="TDR89776.1"/>
    <property type="molecule type" value="Genomic_DNA"/>
</dbReference>
<evidence type="ECO:0000256" key="1">
    <source>
        <dbReference type="SAM" id="Coils"/>
    </source>
</evidence>
<feature type="coiled-coil region" evidence="1">
    <location>
        <begin position="502"/>
        <end position="529"/>
    </location>
</feature>
<organism evidence="4 5">
    <name type="scientific">Enterovirga rhinocerotis</name>
    <dbReference type="NCBI Taxonomy" id="1339210"/>
    <lineage>
        <taxon>Bacteria</taxon>
        <taxon>Pseudomonadati</taxon>
        <taxon>Pseudomonadota</taxon>
        <taxon>Alphaproteobacteria</taxon>
        <taxon>Hyphomicrobiales</taxon>
        <taxon>Methylobacteriaceae</taxon>
        <taxon>Enterovirga</taxon>
    </lineage>
</organism>
<name>A0A4R7C077_9HYPH</name>
<keyword evidence="3" id="KW-0472">Membrane</keyword>
<reference evidence="4 5" key="1">
    <citation type="submission" date="2019-03" db="EMBL/GenBank/DDBJ databases">
        <title>Genomic Encyclopedia of Type Strains, Phase IV (KMG-IV): sequencing the most valuable type-strain genomes for metagenomic binning, comparative biology and taxonomic classification.</title>
        <authorList>
            <person name="Goeker M."/>
        </authorList>
    </citation>
    <scope>NUCLEOTIDE SEQUENCE [LARGE SCALE GENOMIC DNA]</scope>
    <source>
        <strain evidence="4 5">DSM 25903</strain>
    </source>
</reference>
<feature type="compositionally biased region" description="Basic and acidic residues" evidence="2">
    <location>
        <begin position="801"/>
        <end position="821"/>
    </location>
</feature>
<keyword evidence="1" id="KW-0175">Coiled coil</keyword>
<dbReference type="RefSeq" id="WP_133770652.1">
    <property type="nucleotide sequence ID" value="NZ_SNZR01000013.1"/>
</dbReference>
<dbReference type="Proteomes" id="UP000295122">
    <property type="component" value="Unassembled WGS sequence"/>
</dbReference>
<accession>A0A4R7C077</accession>
<dbReference type="OrthoDB" id="8477685at2"/>
<evidence type="ECO:0000256" key="3">
    <source>
        <dbReference type="SAM" id="Phobius"/>
    </source>
</evidence>
<feature type="transmembrane region" description="Helical" evidence="3">
    <location>
        <begin position="70"/>
        <end position="91"/>
    </location>
</feature>
<feature type="region of interest" description="Disordered" evidence="2">
    <location>
        <begin position="762"/>
        <end position="829"/>
    </location>
</feature>
<feature type="compositionally biased region" description="Low complexity" evidence="2">
    <location>
        <begin position="762"/>
        <end position="776"/>
    </location>
</feature>
<evidence type="ECO:0000313" key="5">
    <source>
        <dbReference type="Proteomes" id="UP000295122"/>
    </source>
</evidence>
<sequence length="865" mass="94875">MGGGAASGGSPSDGGGLDPIVRRRLDGLIRRASAALAWERLWPALWWPLGVLLAFLAVSWLGLWGELPVVGRQIGLGLFAILFLAAFWPAVRLRSPGRAGALDRIDRDSGTGHRPARALEDSLALGGQDPGSRALWELHRRRAEADLSRLSVAAPKPGMARRDPFALRAAAITAAVAAAFVAGPELGSRLGAAFDWRGAPEPGSAFRIDGWIDPPLYTLLPPLMIDFASGQQRLRAPVGSTIVVRMAGQGEASVAAGPGLSEQKAGEAPKDGLRERRYKLTGSSELGIKTGLAARTGLPGGLSLAIEAIPDLAPEIVATAPPEVNARGTFNLTYKAKDDYGIASAEARIERAESAGGRRSLVAAPVVGLQLPPDHRSGEETKTVADLTEHPWAGARIRMTLVVRDEAGQEGTSAPVEFTLPQRPFTKPLAKALVEQRRNIILDPDHRRQVQTALDSLLIAPERFTPEWGIFLGLRFAADRYRAARTDADLTEVAEWLWAMALQIEEGDLSEAERELRAAQERLREAIDRGADEKEIARLTDDLRRAMDRFLREFAEQMRRDQQNAERQPPNGQERVITQNDLNRMIQEMQEAMKRGDVAEAQRLLDQLRNMLENLKTARPSGRMSDPMAREMNRQMEELDSIIREQQRLRDETFRQGQGERSQPGQRGRQQQGQRGQQGQGQEQGESGEGGQQGQGSLADRQRALRDRLAELQRRMRGMGMQGEQGFGDAEGAMRDAEGQIGQGRDGQAVDSQGRALEGLQRGMQGMAQQMQRMMGENSGDDQGGEPGGPGNPQGRASNDPNRDDPLGRPTRSRDYSDGRVRIPGADETAVARARRILEELRRKLGDPTRPQEELDYFERLLRRN</sequence>
<evidence type="ECO:0000256" key="2">
    <source>
        <dbReference type="SAM" id="MobiDB-lite"/>
    </source>
</evidence>
<dbReference type="Pfam" id="PF13779">
    <property type="entry name" value="DUF4175"/>
    <property type="match status" value="1"/>
</dbReference>
<feature type="compositionally biased region" description="Low complexity" evidence="2">
    <location>
        <begin position="655"/>
        <end position="685"/>
    </location>
</feature>
<feature type="region of interest" description="Disordered" evidence="2">
    <location>
        <begin position="651"/>
        <end position="701"/>
    </location>
</feature>
<feature type="transmembrane region" description="Helical" evidence="3">
    <location>
        <begin position="45"/>
        <end position="64"/>
    </location>
</feature>
<gene>
    <name evidence="4" type="ORF">EV668_2611</name>
</gene>